<evidence type="ECO:0008006" key="3">
    <source>
        <dbReference type="Google" id="ProtNLM"/>
    </source>
</evidence>
<reference evidence="2" key="1">
    <citation type="submission" date="2018-05" db="EMBL/GenBank/DDBJ databases">
        <authorList>
            <person name="Lanie J.A."/>
            <person name="Ng W.-L."/>
            <person name="Kazmierczak K.M."/>
            <person name="Andrzejewski T.M."/>
            <person name="Davidsen T.M."/>
            <person name="Wayne K.J."/>
            <person name="Tettelin H."/>
            <person name="Glass J.I."/>
            <person name="Rusch D."/>
            <person name="Podicherti R."/>
            <person name="Tsui H.-C.T."/>
            <person name="Winkler M.E."/>
        </authorList>
    </citation>
    <scope>NUCLEOTIDE SEQUENCE</scope>
</reference>
<feature type="non-terminal residue" evidence="2">
    <location>
        <position position="1"/>
    </location>
</feature>
<accession>A0A381TRX5</accession>
<organism evidence="2">
    <name type="scientific">marine metagenome</name>
    <dbReference type="NCBI Taxonomy" id="408172"/>
    <lineage>
        <taxon>unclassified sequences</taxon>
        <taxon>metagenomes</taxon>
        <taxon>ecological metagenomes</taxon>
    </lineage>
</organism>
<keyword evidence="1" id="KW-0812">Transmembrane</keyword>
<feature type="transmembrane region" description="Helical" evidence="1">
    <location>
        <begin position="57"/>
        <end position="76"/>
    </location>
</feature>
<keyword evidence="1" id="KW-1133">Transmembrane helix</keyword>
<name>A0A381TRX5_9ZZZZ</name>
<feature type="transmembrane region" description="Helical" evidence="1">
    <location>
        <begin position="29"/>
        <end position="51"/>
    </location>
</feature>
<protein>
    <recommendedName>
        <fullName evidence="3">Glycosyl transferase family 2</fullName>
    </recommendedName>
</protein>
<dbReference type="EMBL" id="UINC01004898">
    <property type="protein sequence ID" value="SVA17657.1"/>
    <property type="molecule type" value="Genomic_DNA"/>
</dbReference>
<keyword evidence="1" id="KW-0472">Membrane</keyword>
<evidence type="ECO:0000256" key="1">
    <source>
        <dbReference type="SAM" id="Phobius"/>
    </source>
</evidence>
<evidence type="ECO:0000313" key="2">
    <source>
        <dbReference type="EMBL" id="SVA17657.1"/>
    </source>
</evidence>
<gene>
    <name evidence="2" type="ORF">METZ01_LOCUS70511</name>
</gene>
<proteinExistence type="predicted"/>
<dbReference type="AlphaFoldDB" id="A0A381TRX5"/>
<sequence>GEFVRTPKFSLARTADDWIGKAYRGGDNWICGIELAIGLYFSVTVVVAIQLGMWPALPFLMLYQAGYLYIGLLSLIQRRRETSATVLASS</sequence>